<reference evidence="2 3" key="1">
    <citation type="submission" date="2021-02" db="EMBL/GenBank/DDBJ databases">
        <title>De Novo genome assembly of isolated myxobacteria.</title>
        <authorList>
            <person name="Stevens D.C."/>
        </authorList>
    </citation>
    <scope>NUCLEOTIDE SEQUENCE [LARGE SCALE GENOMIC DNA]</scope>
    <source>
        <strain evidence="2 3">SCHIC003</strain>
    </source>
</reference>
<evidence type="ECO:0000313" key="3">
    <source>
        <dbReference type="Proteomes" id="UP000663090"/>
    </source>
</evidence>
<dbReference type="RefSeq" id="WP_206715951.1">
    <property type="nucleotide sequence ID" value="NZ_CP071091.1"/>
</dbReference>
<dbReference type="Proteomes" id="UP000663090">
    <property type="component" value="Chromosome"/>
</dbReference>
<proteinExistence type="predicted"/>
<sequence>MAAVILEARCVAPFAVDLRYWRVVVGRNMAGKLLNAEVTLSPKEVEGETSAGGTRSSTPGERWSISVSQPLLLEVGDCVVKIGK</sequence>
<feature type="region of interest" description="Disordered" evidence="1">
    <location>
        <begin position="43"/>
        <end position="63"/>
    </location>
</feature>
<keyword evidence="3" id="KW-1185">Reference proteome</keyword>
<gene>
    <name evidence="2" type="ORF">JY572_38590</name>
</gene>
<organism evidence="2 3">
    <name type="scientific">Myxococcus landrumensis</name>
    <dbReference type="NCBI Taxonomy" id="2813577"/>
    <lineage>
        <taxon>Bacteria</taxon>
        <taxon>Pseudomonadati</taxon>
        <taxon>Myxococcota</taxon>
        <taxon>Myxococcia</taxon>
        <taxon>Myxococcales</taxon>
        <taxon>Cystobacterineae</taxon>
        <taxon>Myxococcaceae</taxon>
        <taxon>Myxococcus</taxon>
    </lineage>
</organism>
<accession>A0ABX7N5U8</accession>
<protein>
    <submittedName>
        <fullName evidence="2">Uncharacterized protein</fullName>
    </submittedName>
</protein>
<feature type="compositionally biased region" description="Polar residues" evidence="1">
    <location>
        <begin position="51"/>
        <end position="63"/>
    </location>
</feature>
<name>A0ABX7N5U8_9BACT</name>
<dbReference type="EMBL" id="CP071091">
    <property type="protein sequence ID" value="QSQ14157.1"/>
    <property type="molecule type" value="Genomic_DNA"/>
</dbReference>
<evidence type="ECO:0000313" key="2">
    <source>
        <dbReference type="EMBL" id="QSQ14157.1"/>
    </source>
</evidence>
<evidence type="ECO:0000256" key="1">
    <source>
        <dbReference type="SAM" id="MobiDB-lite"/>
    </source>
</evidence>